<keyword evidence="3" id="KW-1185">Reference proteome</keyword>
<gene>
    <name evidence="2" type="ORF">JK636_07015</name>
</gene>
<evidence type="ECO:0000313" key="2">
    <source>
        <dbReference type="EMBL" id="MBL4935507.1"/>
    </source>
</evidence>
<evidence type="ECO:0000313" key="3">
    <source>
        <dbReference type="Proteomes" id="UP000632377"/>
    </source>
</evidence>
<organism evidence="2 3">
    <name type="scientific">Clostridium rhizosphaerae</name>
    <dbReference type="NCBI Taxonomy" id="2803861"/>
    <lineage>
        <taxon>Bacteria</taxon>
        <taxon>Bacillati</taxon>
        <taxon>Bacillota</taxon>
        <taxon>Clostridia</taxon>
        <taxon>Eubacteriales</taxon>
        <taxon>Clostridiaceae</taxon>
        <taxon>Clostridium</taxon>
    </lineage>
</organism>
<keyword evidence="1" id="KW-0175">Coiled coil</keyword>
<evidence type="ECO:0000256" key="1">
    <source>
        <dbReference type="SAM" id="Coils"/>
    </source>
</evidence>
<reference evidence="2 3" key="1">
    <citation type="submission" date="2021-01" db="EMBL/GenBank/DDBJ databases">
        <title>Genome public.</title>
        <authorList>
            <person name="Liu C."/>
            <person name="Sun Q."/>
        </authorList>
    </citation>
    <scope>NUCLEOTIDE SEQUENCE [LARGE SCALE GENOMIC DNA]</scope>
    <source>
        <strain evidence="2 3">YIM B02515</strain>
    </source>
</reference>
<comment type="caution">
    <text evidence="2">The sequence shown here is derived from an EMBL/GenBank/DDBJ whole genome shotgun (WGS) entry which is preliminary data.</text>
</comment>
<name>A0ABS1T850_9CLOT</name>
<accession>A0ABS1T850</accession>
<proteinExistence type="predicted"/>
<protein>
    <submittedName>
        <fullName evidence="2">Uncharacterized protein</fullName>
    </submittedName>
</protein>
<dbReference type="Proteomes" id="UP000632377">
    <property type="component" value="Unassembled WGS sequence"/>
</dbReference>
<dbReference type="RefSeq" id="WP_202748115.1">
    <property type="nucleotide sequence ID" value="NZ_JAESWC010000002.1"/>
</dbReference>
<sequence length="167" mass="19125">MYRTRICSNCDNNKFNVIPDGVSFRVECSECHSVKEVFELDGRMIVPVCSKCNSRLFKLREKVNENSIEVDFICSECGEGVSYIYIDDEGKEVTLEKRTLLDMKKFLQVINDRLYNIAFSVQGVKKLEEELITIDGADDALNNINNELNSIKNEAEAIEARIKKLEI</sequence>
<feature type="coiled-coil region" evidence="1">
    <location>
        <begin position="127"/>
        <end position="161"/>
    </location>
</feature>
<dbReference type="EMBL" id="JAESWC010000002">
    <property type="protein sequence ID" value="MBL4935507.1"/>
    <property type="molecule type" value="Genomic_DNA"/>
</dbReference>